<sequence>MVWMLEGLNNDYCASFFGNSVIIQ</sequence>
<organism evidence="1">
    <name type="scientific">Rhizophora mucronata</name>
    <name type="common">Asiatic mangrove</name>
    <dbReference type="NCBI Taxonomy" id="61149"/>
    <lineage>
        <taxon>Eukaryota</taxon>
        <taxon>Viridiplantae</taxon>
        <taxon>Streptophyta</taxon>
        <taxon>Embryophyta</taxon>
        <taxon>Tracheophyta</taxon>
        <taxon>Spermatophyta</taxon>
        <taxon>Magnoliopsida</taxon>
        <taxon>eudicotyledons</taxon>
        <taxon>Gunneridae</taxon>
        <taxon>Pentapetalae</taxon>
        <taxon>rosids</taxon>
        <taxon>fabids</taxon>
        <taxon>Malpighiales</taxon>
        <taxon>Rhizophoraceae</taxon>
        <taxon>Rhizophora</taxon>
    </lineage>
</organism>
<proteinExistence type="predicted"/>
<name>A0A2P2QAA0_RHIMU</name>
<dbReference type="AlphaFoldDB" id="A0A2P2QAA0"/>
<dbReference type="EMBL" id="GGEC01083432">
    <property type="protein sequence ID" value="MBX63916.1"/>
    <property type="molecule type" value="Transcribed_RNA"/>
</dbReference>
<evidence type="ECO:0000313" key="1">
    <source>
        <dbReference type="EMBL" id="MBX63916.1"/>
    </source>
</evidence>
<reference evidence="1" key="1">
    <citation type="submission" date="2018-02" db="EMBL/GenBank/DDBJ databases">
        <title>Rhizophora mucronata_Transcriptome.</title>
        <authorList>
            <person name="Meera S.P."/>
            <person name="Sreeshan A."/>
            <person name="Augustine A."/>
        </authorList>
    </citation>
    <scope>NUCLEOTIDE SEQUENCE</scope>
    <source>
        <tissue evidence="1">Leaf</tissue>
    </source>
</reference>
<protein>
    <submittedName>
        <fullName evidence="1">Uncharacterized protein</fullName>
    </submittedName>
</protein>
<accession>A0A2P2QAA0</accession>